<dbReference type="OrthoDB" id="2156052at2759"/>
<dbReference type="AlphaFoldDB" id="A0A0G2HRZ8"/>
<evidence type="ECO:0008006" key="4">
    <source>
        <dbReference type="Google" id="ProtNLM"/>
    </source>
</evidence>
<feature type="region of interest" description="Disordered" evidence="1">
    <location>
        <begin position="356"/>
        <end position="468"/>
    </location>
</feature>
<organism evidence="2 3">
    <name type="scientific">[Emmonsia] crescens</name>
    <dbReference type="NCBI Taxonomy" id="73230"/>
    <lineage>
        <taxon>Eukaryota</taxon>
        <taxon>Fungi</taxon>
        <taxon>Dikarya</taxon>
        <taxon>Ascomycota</taxon>
        <taxon>Pezizomycotina</taxon>
        <taxon>Eurotiomycetes</taxon>
        <taxon>Eurotiomycetidae</taxon>
        <taxon>Onygenales</taxon>
        <taxon>Ajellomycetaceae</taxon>
        <taxon>Emergomyces</taxon>
    </lineage>
</organism>
<evidence type="ECO:0000313" key="2">
    <source>
        <dbReference type="EMBL" id="KKZ60465.1"/>
    </source>
</evidence>
<dbReference type="InterPro" id="IPR011009">
    <property type="entry name" value="Kinase-like_dom_sf"/>
</dbReference>
<evidence type="ECO:0000256" key="1">
    <source>
        <dbReference type="SAM" id="MobiDB-lite"/>
    </source>
</evidence>
<protein>
    <recommendedName>
        <fullName evidence="4">Protein kinase domain-containing protein</fullName>
    </recommendedName>
</protein>
<gene>
    <name evidence="2" type="ORF">EMCG_00752</name>
</gene>
<dbReference type="VEuPathDB" id="FungiDB:EMCG_00752"/>
<evidence type="ECO:0000313" key="3">
    <source>
        <dbReference type="Proteomes" id="UP000034164"/>
    </source>
</evidence>
<feature type="region of interest" description="Disordered" evidence="1">
    <location>
        <begin position="21"/>
        <end position="84"/>
    </location>
</feature>
<proteinExistence type="predicted"/>
<comment type="caution">
    <text evidence="2">The sequence shown here is derived from an EMBL/GenBank/DDBJ whole genome shotgun (WGS) entry which is preliminary data.</text>
</comment>
<reference evidence="3" key="1">
    <citation type="journal article" date="2015" name="PLoS Genet.">
        <title>The dynamic genome and transcriptome of the human fungal pathogen Blastomyces and close relative Emmonsia.</title>
        <authorList>
            <person name="Munoz J.F."/>
            <person name="Gauthier G.M."/>
            <person name="Desjardins C.A."/>
            <person name="Gallo J.E."/>
            <person name="Holder J."/>
            <person name="Sullivan T.D."/>
            <person name="Marty A.J."/>
            <person name="Carmen J.C."/>
            <person name="Chen Z."/>
            <person name="Ding L."/>
            <person name="Gujja S."/>
            <person name="Magrini V."/>
            <person name="Misas E."/>
            <person name="Mitreva M."/>
            <person name="Priest M."/>
            <person name="Saif S."/>
            <person name="Whiston E.A."/>
            <person name="Young S."/>
            <person name="Zeng Q."/>
            <person name="Goldman W.E."/>
            <person name="Mardis E.R."/>
            <person name="Taylor J.W."/>
            <person name="McEwen J.G."/>
            <person name="Clay O.K."/>
            <person name="Klein B.S."/>
            <person name="Cuomo C.A."/>
        </authorList>
    </citation>
    <scope>NUCLEOTIDE SEQUENCE [LARGE SCALE GENOMIC DNA]</scope>
    <source>
        <strain evidence="3">UAMH 3008</strain>
    </source>
</reference>
<sequence>MAFSGSDFEDLRRRLEAAELRAQRAEEGAQKAEVDAQKAEVDKQKAEADKQKAEADKQKAEADKKKAEADAQKAEERAIRAEEERNQTNTTFQEYLDLCHIHFYKRLSVQFNISFSTKGTVTSPKGRCYPKKLLPWEGFDEGQRRRFDEVYEFFHSSSASPKLFSSSRTMEELGDMLCDRKFASEDDLRPHQQLSIEKPISTIIAALSEMEGAHKQFSLGRGVMFENHVNTLDEQVEEVQQHLEAQSLSNTDTVELTLVRADRICVYKDMEDKNSLSYLIEYKPPHKLPEPDLDKGLRPMNLDREVVREYRIPIDTKKREQYHADKKVGSVITQTFDYMIKSVSWPSCLKDEAKTGATGGYKNYPSGRLMGGGMLPETPDNSKRPKTPPTSEFKGKPSNESRTFNLRARRARQSKCNEDQPFAYIDSGDDSSSEPEPRWPETPVPVTHSTQTPAQTASMNSPVSSRTRGQTREYCTQACLLGLVQRSALDESCPNALIHGNGKPCRRHRINGKTFLTLVRKQLGRTLDRDCEPLWKQGARGNLFKITLASHGYTFVGKGTISVFVPYLQHEGRIYQRLERLQGQVVPVYLGNIGLVKPYWMDLGVEIVHMLLLSWGGETSQSSGALDLEGEVYRSVEEVRREGVEHNDVREPNILWNDERQRAMLVDFERSLLLPDRLQPLQELSSNLKRKRSLVKVGDRQRLRSNTCLNA</sequence>
<accession>A0A0G2HRZ8</accession>
<dbReference type="Proteomes" id="UP000034164">
    <property type="component" value="Unassembled WGS sequence"/>
</dbReference>
<feature type="compositionally biased region" description="Polar residues" evidence="1">
    <location>
        <begin position="447"/>
        <end position="468"/>
    </location>
</feature>
<name>A0A0G2HRZ8_9EURO</name>
<dbReference type="EMBL" id="LCZI01001536">
    <property type="protein sequence ID" value="KKZ60465.1"/>
    <property type="molecule type" value="Genomic_DNA"/>
</dbReference>
<dbReference type="SUPFAM" id="SSF56112">
    <property type="entry name" value="Protein kinase-like (PK-like)"/>
    <property type="match status" value="1"/>
</dbReference>